<evidence type="ECO:0000313" key="3">
    <source>
        <dbReference type="Proteomes" id="UP001056386"/>
    </source>
</evidence>
<evidence type="ECO:0000313" key="2">
    <source>
        <dbReference type="EMBL" id="USS42739.1"/>
    </source>
</evidence>
<feature type="chain" id="PRO_5045857852" description="Lipoprotein" evidence="1">
    <location>
        <begin position="21"/>
        <end position="84"/>
    </location>
</feature>
<dbReference type="EMBL" id="CP099583">
    <property type="protein sequence ID" value="USS42739.1"/>
    <property type="molecule type" value="Genomic_DNA"/>
</dbReference>
<feature type="signal peptide" evidence="1">
    <location>
        <begin position="1"/>
        <end position="20"/>
    </location>
</feature>
<keyword evidence="3" id="KW-1185">Reference proteome</keyword>
<gene>
    <name evidence="2" type="ORF">NFI99_11195</name>
</gene>
<name>A0ABY5B7X2_BURGL</name>
<dbReference type="Proteomes" id="UP001056386">
    <property type="component" value="Chromosome 2"/>
</dbReference>
<protein>
    <recommendedName>
        <fullName evidence="4">Lipoprotein</fullName>
    </recommendedName>
</protein>
<evidence type="ECO:0008006" key="4">
    <source>
        <dbReference type="Google" id="ProtNLM"/>
    </source>
</evidence>
<organism evidence="2 3">
    <name type="scientific">Burkholderia glumae</name>
    <name type="common">Pseudomonas glumae</name>
    <dbReference type="NCBI Taxonomy" id="337"/>
    <lineage>
        <taxon>Bacteria</taxon>
        <taxon>Pseudomonadati</taxon>
        <taxon>Pseudomonadota</taxon>
        <taxon>Betaproteobacteria</taxon>
        <taxon>Burkholderiales</taxon>
        <taxon>Burkholderiaceae</taxon>
        <taxon>Burkholderia</taxon>
    </lineage>
</organism>
<proteinExistence type="predicted"/>
<sequence length="84" mass="8900">MLLSLVVVGEVALMLTALMACTSSPPAAPVQMETRTKVIDTACNWTKPIYLDKADVLSDATARAVLAHNQAGAKECGWKPLSSK</sequence>
<keyword evidence="1" id="KW-0732">Signal</keyword>
<reference evidence="2" key="1">
    <citation type="submission" date="2022-06" db="EMBL/GenBank/DDBJ databases">
        <title>Draft genome sequence of Burkholderia glumae strain GR20004 isolated from rice panicle showing bacterial panicle blight.</title>
        <authorList>
            <person name="Choi S.Y."/>
            <person name="Lee Y.H."/>
        </authorList>
    </citation>
    <scope>NUCLEOTIDE SEQUENCE</scope>
    <source>
        <strain evidence="2">GR20004</strain>
    </source>
</reference>
<evidence type="ECO:0000256" key="1">
    <source>
        <dbReference type="SAM" id="SignalP"/>
    </source>
</evidence>
<accession>A0ABY5B7X2</accession>
<dbReference type="RefSeq" id="WP_252836484.1">
    <property type="nucleotide sequence ID" value="NZ_CP099583.1"/>
</dbReference>